<sequence length="167" mass="18549">MARGGADVVILLILLAVIAWVISIVLVALMYLAMGIAALAAFIAFTWTLLCLIAWRNGLRLGRIYIDAGNARAFIVRGVLGAVSVPAFLLLAEYLTDLTVKWEYLTYYIAGGYTVFSVGFEYLVARHISMPYVDEDDTISLRASRQQEVLPPPSQPRLTRYASWDDE</sequence>
<proteinExistence type="predicted"/>
<keyword evidence="2" id="KW-0812">Transmembrane</keyword>
<keyword evidence="5" id="KW-1185">Reference proteome</keyword>
<dbReference type="Proteomes" id="UP000184533">
    <property type="component" value="Unassembled WGS sequence"/>
</dbReference>
<dbReference type="Proteomes" id="UP000033608">
    <property type="component" value="Unassembled WGS sequence"/>
</dbReference>
<evidence type="ECO:0000313" key="3">
    <source>
        <dbReference type="EMBL" id="KKB76812.1"/>
    </source>
</evidence>
<keyword evidence="2" id="KW-1133">Transmembrane helix</keyword>
<feature type="transmembrane region" description="Helical" evidence="2">
    <location>
        <begin position="104"/>
        <end position="124"/>
    </location>
</feature>
<evidence type="ECO:0000313" key="6">
    <source>
        <dbReference type="Proteomes" id="UP000184533"/>
    </source>
</evidence>
<feature type="transmembrane region" description="Helical" evidence="2">
    <location>
        <begin position="36"/>
        <end position="54"/>
    </location>
</feature>
<accession>A0A0F5L599</accession>
<reference evidence="4 6" key="2">
    <citation type="submission" date="2016-11" db="EMBL/GenBank/DDBJ databases">
        <authorList>
            <person name="Jaros S."/>
            <person name="Januszkiewicz K."/>
            <person name="Wedrychowicz H."/>
        </authorList>
    </citation>
    <scope>NUCLEOTIDE SEQUENCE [LARGE SCALE GENOMIC DNA]</scope>
    <source>
        <strain evidence="4 6">DSM 17137</strain>
    </source>
</reference>
<dbReference type="EMBL" id="FQVC01000006">
    <property type="protein sequence ID" value="SHF28828.1"/>
    <property type="molecule type" value="Genomic_DNA"/>
</dbReference>
<feature type="region of interest" description="Disordered" evidence="1">
    <location>
        <begin position="145"/>
        <end position="167"/>
    </location>
</feature>
<keyword evidence="2" id="KW-0472">Membrane</keyword>
<organism evidence="3 5">
    <name type="scientific">Devosia limi DSM 17137</name>
    <dbReference type="NCBI Taxonomy" id="1121477"/>
    <lineage>
        <taxon>Bacteria</taxon>
        <taxon>Pseudomonadati</taxon>
        <taxon>Pseudomonadota</taxon>
        <taxon>Alphaproteobacteria</taxon>
        <taxon>Hyphomicrobiales</taxon>
        <taxon>Devosiaceae</taxon>
        <taxon>Devosia</taxon>
    </lineage>
</organism>
<feature type="transmembrane region" description="Helical" evidence="2">
    <location>
        <begin position="74"/>
        <end position="92"/>
    </location>
</feature>
<protein>
    <submittedName>
        <fullName evidence="3">Uncharacterized protein</fullName>
    </submittedName>
</protein>
<dbReference type="AlphaFoldDB" id="A0A0F5L599"/>
<dbReference type="RefSeq" id="WP_046136938.1">
    <property type="nucleotide sequence ID" value="NZ_FQVC01000006.1"/>
</dbReference>
<evidence type="ECO:0000256" key="2">
    <source>
        <dbReference type="SAM" id="Phobius"/>
    </source>
</evidence>
<reference evidence="3 5" key="1">
    <citation type="submission" date="2015-03" db="EMBL/GenBank/DDBJ databases">
        <authorList>
            <person name="Hassan Y.I."/>
            <person name="Lepp D."/>
            <person name="Zhou T."/>
        </authorList>
    </citation>
    <scope>NUCLEOTIDE SEQUENCE [LARGE SCALE GENOMIC DNA]</scope>
    <source>
        <strain evidence="3 5">DSM 17137</strain>
    </source>
</reference>
<evidence type="ECO:0000256" key="1">
    <source>
        <dbReference type="SAM" id="MobiDB-lite"/>
    </source>
</evidence>
<evidence type="ECO:0000313" key="5">
    <source>
        <dbReference type="Proteomes" id="UP000033608"/>
    </source>
</evidence>
<name>A0A0F5L599_9HYPH</name>
<dbReference type="PATRIC" id="fig|1121477.3.peg.653"/>
<gene>
    <name evidence="4" type="ORF">SAMN02745223_02223</name>
    <name evidence="3" type="ORF">VW29_19395</name>
</gene>
<feature type="transmembrane region" description="Helical" evidence="2">
    <location>
        <begin position="9"/>
        <end position="30"/>
    </location>
</feature>
<evidence type="ECO:0000313" key="4">
    <source>
        <dbReference type="EMBL" id="SHF28828.1"/>
    </source>
</evidence>
<dbReference type="STRING" id="1121477.SAMN02745223_02223"/>
<dbReference type="EMBL" id="LAJF01000148">
    <property type="protein sequence ID" value="KKB76812.1"/>
    <property type="molecule type" value="Genomic_DNA"/>
</dbReference>